<evidence type="ECO:0000313" key="1">
    <source>
        <dbReference type="EMBL" id="KAI3352923.1"/>
    </source>
</evidence>
<sequence>MDMKAGHTDTIFIPGCCLTVQKNLSLLAKGKLRVMGATWTSWRTTTTIIFIILQIPALISVTTVVTGEEGQGLDIRCDYQDGWQDNTKYFCHVVDKVPTNPLIRTVDHNQWMREGRFSLYDNTTGAFFVVRVDKLMLEDSGSYWEQCDLSCKKQFTVSSLLFIPQTSSDYETMMPGVRNEPELCSSCSSPDYCDVSALPPPPPDLCSHFTSKQRESTVSLGHGEYVDVDAPGYICQYQHLNLSQLEEHVYHSLHGNSKPKDGLQGDKEQITIDTADG</sequence>
<reference evidence="1" key="1">
    <citation type="submission" date="2022-04" db="EMBL/GenBank/DDBJ databases">
        <title>Jade perch genome.</title>
        <authorList>
            <person name="Chao B."/>
        </authorList>
    </citation>
    <scope>NUCLEOTIDE SEQUENCE</scope>
    <source>
        <strain evidence="1">CB-2022</strain>
    </source>
</reference>
<evidence type="ECO:0000313" key="2">
    <source>
        <dbReference type="Proteomes" id="UP000831701"/>
    </source>
</evidence>
<protein>
    <submittedName>
        <fullName evidence="1">Uncharacterized protein</fullName>
    </submittedName>
</protein>
<comment type="caution">
    <text evidence="1">The sequence shown here is derived from an EMBL/GenBank/DDBJ whole genome shotgun (WGS) entry which is preliminary data.</text>
</comment>
<proteinExistence type="predicted"/>
<dbReference type="EMBL" id="CM041553">
    <property type="protein sequence ID" value="KAI3352923.1"/>
    <property type="molecule type" value="Genomic_DNA"/>
</dbReference>
<dbReference type="Proteomes" id="UP000831701">
    <property type="component" value="Chromosome 23"/>
</dbReference>
<organism evidence="1 2">
    <name type="scientific">Scortum barcoo</name>
    <name type="common">barcoo grunter</name>
    <dbReference type="NCBI Taxonomy" id="214431"/>
    <lineage>
        <taxon>Eukaryota</taxon>
        <taxon>Metazoa</taxon>
        <taxon>Chordata</taxon>
        <taxon>Craniata</taxon>
        <taxon>Vertebrata</taxon>
        <taxon>Euteleostomi</taxon>
        <taxon>Actinopterygii</taxon>
        <taxon>Neopterygii</taxon>
        <taxon>Teleostei</taxon>
        <taxon>Neoteleostei</taxon>
        <taxon>Acanthomorphata</taxon>
        <taxon>Eupercaria</taxon>
        <taxon>Centrarchiformes</taxon>
        <taxon>Terapontoidei</taxon>
        <taxon>Terapontidae</taxon>
        <taxon>Scortum</taxon>
    </lineage>
</organism>
<accession>A0ACB8VBI2</accession>
<keyword evidence="2" id="KW-1185">Reference proteome</keyword>
<name>A0ACB8VBI2_9TELE</name>
<gene>
    <name evidence="1" type="ORF">L3Q82_019504</name>
</gene>